<evidence type="ECO:0008006" key="3">
    <source>
        <dbReference type="Google" id="ProtNLM"/>
    </source>
</evidence>
<sequence>MSYAMSGALQAAIYDALINDGAVAALVGPHVYDAVPSGVVPETYVSLGREQVRDASDQTGDGALHDLEISIITAQPGFAAAKDLAGAISDVLHDADLTLSRGRLVFLKFQRADARRVDANTGREIRMRFRARVDAD</sequence>
<gene>
    <name evidence="1" type="ORF">So717_16420</name>
</gene>
<accession>A0A640VPD2</accession>
<dbReference type="RefSeq" id="WP_159975952.1">
    <property type="nucleotide sequence ID" value="NZ_BLIV01000003.1"/>
</dbReference>
<comment type="caution">
    <text evidence="1">The sequence shown here is derived from an EMBL/GenBank/DDBJ whole genome shotgun (WGS) entry which is preliminary data.</text>
</comment>
<dbReference type="InterPro" id="IPR053745">
    <property type="entry name" value="Viral_Tail_Comp_sf"/>
</dbReference>
<protein>
    <recommendedName>
        <fullName evidence="3">Gene transfer agent protein</fullName>
    </recommendedName>
</protein>
<dbReference type="EMBL" id="BLIV01000003">
    <property type="protein sequence ID" value="GFE49889.1"/>
    <property type="molecule type" value="Genomic_DNA"/>
</dbReference>
<evidence type="ECO:0000313" key="1">
    <source>
        <dbReference type="EMBL" id="GFE49889.1"/>
    </source>
</evidence>
<dbReference type="InterPro" id="IPR021508">
    <property type="entry name" value="Gp17-like"/>
</dbReference>
<dbReference type="OrthoDB" id="7644395at2"/>
<dbReference type="Pfam" id="PF11367">
    <property type="entry name" value="Tail_completion_gp17"/>
    <property type="match status" value="1"/>
</dbReference>
<name>A0A640VPD2_9RHOB</name>
<reference evidence="1 2" key="1">
    <citation type="submission" date="2019-12" db="EMBL/GenBank/DDBJ databases">
        <title>Roseobacter cerasinus sp. nov., isolated from seawater around aquaculture.</title>
        <authorList>
            <person name="Muramatsu S."/>
            <person name="Takabe Y."/>
            <person name="Mori K."/>
            <person name="Takaichi S."/>
            <person name="Hanada S."/>
        </authorList>
    </citation>
    <scope>NUCLEOTIDE SEQUENCE [LARGE SCALE GENOMIC DNA]</scope>
    <source>
        <strain evidence="1 2">AI77</strain>
    </source>
</reference>
<keyword evidence="2" id="KW-1185">Reference proteome</keyword>
<evidence type="ECO:0000313" key="2">
    <source>
        <dbReference type="Proteomes" id="UP000436522"/>
    </source>
</evidence>
<organism evidence="1 2">
    <name type="scientific">Roseobacter cerasinus</name>
    <dbReference type="NCBI Taxonomy" id="2602289"/>
    <lineage>
        <taxon>Bacteria</taxon>
        <taxon>Pseudomonadati</taxon>
        <taxon>Pseudomonadota</taxon>
        <taxon>Alphaproteobacteria</taxon>
        <taxon>Rhodobacterales</taxon>
        <taxon>Roseobacteraceae</taxon>
        <taxon>Roseobacter</taxon>
    </lineage>
</organism>
<dbReference type="Proteomes" id="UP000436522">
    <property type="component" value="Unassembled WGS sequence"/>
</dbReference>
<dbReference type="Gene3D" id="3.30.2000.30">
    <property type="match status" value="1"/>
</dbReference>
<dbReference type="AlphaFoldDB" id="A0A640VPD2"/>
<proteinExistence type="predicted"/>